<gene>
    <name evidence="1" type="ORF">VCR4J5_170060</name>
    <name evidence="2" type="ORF">VCR5J5_940008</name>
</gene>
<evidence type="ECO:0000313" key="2">
    <source>
        <dbReference type="EMBL" id="CDT71455.1"/>
    </source>
</evidence>
<evidence type="ECO:0000313" key="1">
    <source>
        <dbReference type="EMBL" id="CDT24486.1"/>
    </source>
</evidence>
<name>A0A822N1S0_9VIBR</name>
<dbReference type="EMBL" id="CCJV01000160">
    <property type="protein sequence ID" value="CDT71455.1"/>
    <property type="molecule type" value="Genomic_DNA"/>
</dbReference>
<evidence type="ECO:0000313" key="3">
    <source>
        <dbReference type="Proteomes" id="UP000049077"/>
    </source>
</evidence>
<keyword evidence="3" id="KW-1185">Reference proteome</keyword>
<reference evidence="4" key="2">
    <citation type="submission" date="2014-06" db="EMBL/GenBank/DDBJ databases">
        <authorList>
            <person name="Le Roux Frederique"/>
        </authorList>
    </citation>
    <scope>NUCLEOTIDE SEQUENCE [LARGE SCALE GENOMIC DNA]</scope>
    <source>
        <strain evidence="4">J5-5</strain>
    </source>
</reference>
<dbReference type="AlphaFoldDB" id="A0A822N1S0"/>
<reference evidence="2 3" key="1">
    <citation type="submission" date="2014-06" db="EMBL/GenBank/DDBJ databases">
        <authorList>
            <person name="Le Roux F."/>
        </authorList>
    </citation>
    <scope>NUCLEOTIDE SEQUENCE</scope>
    <source>
        <strain evidence="1 3">J5-4</strain>
        <strain evidence="2">J5-5</strain>
    </source>
</reference>
<organism evidence="2 4">
    <name type="scientific">Vibrio crassostreae</name>
    <dbReference type="NCBI Taxonomy" id="246167"/>
    <lineage>
        <taxon>Bacteria</taxon>
        <taxon>Pseudomonadati</taxon>
        <taxon>Pseudomonadota</taxon>
        <taxon>Gammaproteobacteria</taxon>
        <taxon>Vibrionales</taxon>
        <taxon>Vibrionaceae</taxon>
        <taxon>Vibrio</taxon>
    </lineage>
</organism>
<dbReference type="Proteomes" id="UP000049495">
    <property type="component" value="Unassembled WGS sequence"/>
</dbReference>
<sequence>MHILPISFSRSVFSTQLLTTGCWLKSKTHTPTDALCFLHERFPEHAAELKCVAEYQCRFVRKVSRKYAKVIPNAWYVEFEVRSVLTT</sequence>
<evidence type="ECO:0000313" key="4">
    <source>
        <dbReference type="Proteomes" id="UP000049495"/>
    </source>
</evidence>
<comment type="caution">
    <text evidence="2">The sequence shown here is derived from an EMBL/GenBank/DDBJ whole genome shotgun (WGS) entry which is preliminary data.</text>
</comment>
<proteinExistence type="predicted"/>
<dbReference type="OrthoDB" id="9998370at2"/>
<dbReference type="Proteomes" id="UP000049077">
    <property type="component" value="Unassembled WGS sequence"/>
</dbReference>
<protein>
    <submittedName>
        <fullName evidence="2">Uncharacterized protein</fullName>
    </submittedName>
</protein>
<accession>A0A822N1S0</accession>
<dbReference type="EMBL" id="CCJX01000079">
    <property type="protein sequence ID" value="CDT24486.1"/>
    <property type="molecule type" value="Genomic_DNA"/>
</dbReference>